<reference evidence="3" key="1">
    <citation type="submission" date="2023-07" db="EMBL/GenBank/DDBJ databases">
        <authorList>
            <person name="Luz R."/>
            <person name="Cordeiro R."/>
            <person name="Fonseca A."/>
            <person name="Goncalves V."/>
        </authorList>
    </citation>
    <scope>NUCLEOTIDE SEQUENCE [LARGE SCALE GENOMIC DNA]</scope>
    <source>
        <strain evidence="3">BACA0444</strain>
    </source>
</reference>
<dbReference type="EMBL" id="JAVMIP010000010">
    <property type="protein sequence ID" value="MDS3861289.1"/>
    <property type="molecule type" value="Genomic_DNA"/>
</dbReference>
<proteinExistence type="predicted"/>
<evidence type="ECO:0000256" key="1">
    <source>
        <dbReference type="SAM" id="Phobius"/>
    </source>
</evidence>
<evidence type="ECO:0000313" key="2">
    <source>
        <dbReference type="EMBL" id="MDS3861289.1"/>
    </source>
</evidence>
<name>A0AAE4FS56_9CYAN</name>
<accession>A0AAE4FS56</accession>
<keyword evidence="1" id="KW-1133">Transmembrane helix</keyword>
<keyword evidence="3" id="KW-1185">Reference proteome</keyword>
<protein>
    <submittedName>
        <fullName evidence="2">Uncharacterized protein</fullName>
    </submittedName>
</protein>
<comment type="caution">
    <text evidence="2">The sequence shown here is derived from an EMBL/GenBank/DDBJ whole genome shotgun (WGS) entry which is preliminary data.</text>
</comment>
<keyword evidence="1" id="KW-0812">Transmembrane</keyword>
<organism evidence="2 3">
    <name type="scientific">Pseudocalidococcus azoricus BACA0444</name>
    <dbReference type="NCBI Taxonomy" id="2918990"/>
    <lineage>
        <taxon>Bacteria</taxon>
        <taxon>Bacillati</taxon>
        <taxon>Cyanobacteriota</taxon>
        <taxon>Cyanophyceae</taxon>
        <taxon>Acaryochloridales</taxon>
        <taxon>Thermosynechococcaceae</taxon>
        <taxon>Pseudocalidococcus</taxon>
        <taxon>Pseudocalidococcus azoricus</taxon>
    </lineage>
</organism>
<feature type="transmembrane region" description="Helical" evidence="1">
    <location>
        <begin position="110"/>
        <end position="130"/>
    </location>
</feature>
<sequence length="179" mass="20304">MGLSASDLFKSTSDEYNTRLQVRNRAFLTFITVATTIFGVSLADANFAFASVGISFISLVINLLLIHHQQVMTQILLYQQILISHQDSDFPIWHKFNAIELERSRRSEDFAALVIHVLFNVSGLGNAFIRGILFPSPTSVSIYIRLLIFGLSCLASLYSLWLLLEMPRRRRTLLTHRDG</sequence>
<evidence type="ECO:0000313" key="3">
    <source>
        <dbReference type="Proteomes" id="UP001268256"/>
    </source>
</evidence>
<feature type="transmembrane region" description="Helical" evidence="1">
    <location>
        <begin position="26"/>
        <end position="43"/>
    </location>
</feature>
<dbReference type="AlphaFoldDB" id="A0AAE4FS56"/>
<dbReference type="RefSeq" id="WP_322878532.1">
    <property type="nucleotide sequence ID" value="NZ_JAVMIP010000010.1"/>
</dbReference>
<gene>
    <name evidence="2" type="ORF">RIF25_10770</name>
</gene>
<dbReference type="Proteomes" id="UP001268256">
    <property type="component" value="Unassembled WGS sequence"/>
</dbReference>
<feature type="transmembrane region" description="Helical" evidence="1">
    <location>
        <begin position="142"/>
        <end position="164"/>
    </location>
</feature>
<keyword evidence="1" id="KW-0472">Membrane</keyword>
<feature type="transmembrane region" description="Helical" evidence="1">
    <location>
        <begin position="49"/>
        <end position="66"/>
    </location>
</feature>